<dbReference type="EMBL" id="QJNS01000212">
    <property type="protein sequence ID" value="RYO82591.1"/>
    <property type="molecule type" value="Genomic_DNA"/>
</dbReference>
<evidence type="ECO:0000256" key="1">
    <source>
        <dbReference type="SAM" id="MobiDB-lite"/>
    </source>
</evidence>
<feature type="compositionally biased region" description="Basic and acidic residues" evidence="1">
    <location>
        <begin position="57"/>
        <end position="66"/>
    </location>
</feature>
<organism evidence="2 3">
    <name type="scientific">Monosporascus cannonballus</name>
    <dbReference type="NCBI Taxonomy" id="155416"/>
    <lineage>
        <taxon>Eukaryota</taxon>
        <taxon>Fungi</taxon>
        <taxon>Dikarya</taxon>
        <taxon>Ascomycota</taxon>
        <taxon>Pezizomycotina</taxon>
        <taxon>Sordariomycetes</taxon>
        <taxon>Xylariomycetidae</taxon>
        <taxon>Xylariales</taxon>
        <taxon>Xylariales incertae sedis</taxon>
        <taxon>Monosporascus</taxon>
    </lineage>
</organism>
<protein>
    <submittedName>
        <fullName evidence="2">Uncharacterized protein</fullName>
    </submittedName>
</protein>
<feature type="region of interest" description="Disordered" evidence="1">
    <location>
        <begin position="81"/>
        <end position="131"/>
    </location>
</feature>
<feature type="region of interest" description="Disordered" evidence="1">
    <location>
        <begin position="1"/>
        <end position="66"/>
    </location>
</feature>
<feature type="compositionally biased region" description="Low complexity" evidence="1">
    <location>
        <begin position="1"/>
        <end position="26"/>
    </location>
</feature>
<reference evidence="2 3" key="1">
    <citation type="submission" date="2018-06" db="EMBL/GenBank/DDBJ databases">
        <title>Complete Genomes of Monosporascus.</title>
        <authorList>
            <person name="Robinson A.J."/>
            <person name="Natvig D.O."/>
        </authorList>
    </citation>
    <scope>NUCLEOTIDE SEQUENCE [LARGE SCALE GENOMIC DNA]</scope>
    <source>
        <strain evidence="2 3">CBS 609.92</strain>
    </source>
</reference>
<evidence type="ECO:0000313" key="2">
    <source>
        <dbReference type="EMBL" id="RYO82591.1"/>
    </source>
</evidence>
<evidence type="ECO:0000313" key="3">
    <source>
        <dbReference type="Proteomes" id="UP000294003"/>
    </source>
</evidence>
<proteinExistence type="predicted"/>
<gene>
    <name evidence="2" type="ORF">DL762_006545</name>
</gene>
<sequence length="174" mass="18034">MPFGAPGTTPVPTAAAAGGSSSAAVPHPGDRGAGHLPALRDLVAEPAPARKCRPGKRPPEEEVRDLAGAEGIALNLIRPPALRAGGGRGARGVGIRPRPRLRLRLSDRNPDPVLGDADRDPDSEAEPEASPFWRCSTSCWGSFSAVSKETRTGMGTGTGNLAQVLDVPVVVLQW</sequence>
<feature type="compositionally biased region" description="Basic and acidic residues" evidence="1">
    <location>
        <begin position="104"/>
        <end position="122"/>
    </location>
</feature>
<comment type="caution">
    <text evidence="2">The sequence shown here is derived from an EMBL/GenBank/DDBJ whole genome shotgun (WGS) entry which is preliminary data.</text>
</comment>
<dbReference type="Proteomes" id="UP000294003">
    <property type="component" value="Unassembled WGS sequence"/>
</dbReference>
<keyword evidence="3" id="KW-1185">Reference proteome</keyword>
<name>A0ABY0H2N5_9PEZI</name>
<accession>A0ABY0H2N5</accession>